<dbReference type="GO" id="GO:0015074">
    <property type="term" value="P:DNA integration"/>
    <property type="evidence" value="ECO:0007669"/>
    <property type="project" value="InterPro"/>
</dbReference>
<comment type="caution">
    <text evidence="2">The sequence shown here is derived from an EMBL/GenBank/DDBJ whole genome shotgun (WGS) entry which is preliminary data.</text>
</comment>
<gene>
    <name evidence="2" type="ORF">Xhom_02974</name>
</gene>
<keyword evidence="1" id="KW-0233">DNA recombination</keyword>
<accession>A0A2G0Q703</accession>
<evidence type="ECO:0000313" key="2">
    <source>
        <dbReference type="EMBL" id="PHM55004.1"/>
    </source>
</evidence>
<dbReference type="AlphaFoldDB" id="A0A2G0Q703"/>
<dbReference type="GO" id="GO:0006310">
    <property type="term" value="P:DNA recombination"/>
    <property type="evidence" value="ECO:0007669"/>
    <property type="project" value="UniProtKB-KW"/>
</dbReference>
<reference evidence="2 3" key="1">
    <citation type="journal article" date="2017" name="Nat. Microbiol.">
        <title>Natural product diversity associated with the nematode symbionts Photorhabdus and Xenorhabdus.</title>
        <authorList>
            <person name="Tobias N.J."/>
            <person name="Wolff H."/>
            <person name="Djahanschiri B."/>
            <person name="Grundmann F."/>
            <person name="Kronenwerth M."/>
            <person name="Shi Y.M."/>
            <person name="Simonyi S."/>
            <person name="Grun P."/>
            <person name="Shapiro-Ilan D."/>
            <person name="Pidot S.J."/>
            <person name="Stinear T.P."/>
            <person name="Ebersberger I."/>
            <person name="Bode H.B."/>
        </authorList>
    </citation>
    <scope>NUCLEOTIDE SEQUENCE [LARGE SCALE GENOMIC DNA]</scope>
    <source>
        <strain evidence="2 3">DSM 17903</strain>
    </source>
</reference>
<dbReference type="GO" id="GO:0003677">
    <property type="term" value="F:DNA binding"/>
    <property type="evidence" value="ECO:0007669"/>
    <property type="project" value="InterPro"/>
</dbReference>
<organism evidence="2 3">
    <name type="scientific">Xenorhabdus hominickii</name>
    <dbReference type="NCBI Taxonomy" id="351679"/>
    <lineage>
        <taxon>Bacteria</taxon>
        <taxon>Pseudomonadati</taxon>
        <taxon>Pseudomonadota</taxon>
        <taxon>Gammaproteobacteria</taxon>
        <taxon>Enterobacterales</taxon>
        <taxon>Morganellaceae</taxon>
        <taxon>Xenorhabdus</taxon>
    </lineage>
</organism>
<name>A0A2G0Q703_XENHO</name>
<dbReference type="EMBL" id="NJAI01000004">
    <property type="protein sequence ID" value="PHM55004.1"/>
    <property type="molecule type" value="Genomic_DNA"/>
</dbReference>
<evidence type="ECO:0000313" key="3">
    <source>
        <dbReference type="Proteomes" id="UP000225433"/>
    </source>
</evidence>
<dbReference type="InterPro" id="IPR011010">
    <property type="entry name" value="DNA_brk_join_enz"/>
</dbReference>
<dbReference type="SUPFAM" id="SSF56349">
    <property type="entry name" value="DNA breaking-rejoining enzymes"/>
    <property type="match status" value="1"/>
</dbReference>
<dbReference type="Gene3D" id="1.10.443.10">
    <property type="entry name" value="Intergrase catalytic core"/>
    <property type="match status" value="1"/>
</dbReference>
<sequence>MILTGVRPINVSNLRWEYVNAAAGEIVYPAGLMGMRGAMKTQKEFRLPITPMLKIILDEQKSWCNSVNGCNRDYVFLQPRNIKNPFSKRSLDKIIKTYSPENALKWVVHEGTIKEKSSAFNTMCRKFLKSNIIAQMRAGIFSFRYPRN</sequence>
<dbReference type="Proteomes" id="UP000225433">
    <property type="component" value="Unassembled WGS sequence"/>
</dbReference>
<evidence type="ECO:0000256" key="1">
    <source>
        <dbReference type="ARBA" id="ARBA00023172"/>
    </source>
</evidence>
<proteinExistence type="predicted"/>
<protein>
    <submittedName>
        <fullName evidence="2">Recombinase</fullName>
    </submittedName>
</protein>
<dbReference type="InterPro" id="IPR013762">
    <property type="entry name" value="Integrase-like_cat_sf"/>
</dbReference>